<dbReference type="Gene3D" id="3.30.2310.20">
    <property type="entry name" value="RelE-like"/>
    <property type="match status" value="1"/>
</dbReference>
<keyword evidence="2" id="KW-1185">Reference proteome</keyword>
<reference evidence="1 2" key="1">
    <citation type="submission" date="2022-11" db="EMBL/GenBank/DDBJ databases">
        <title>Comparative genomics analysis of Acidithiobacillus ferriphilus.</title>
        <authorList>
            <person name="Ma L."/>
        </authorList>
    </citation>
    <scope>NUCLEOTIDE SEQUENCE [LARGE SCALE GENOMIC DNA]</scope>
    <source>
        <strain evidence="1 2">DY15</strain>
    </source>
</reference>
<dbReference type="InterPro" id="IPR035093">
    <property type="entry name" value="RelE/ParE_toxin_dom_sf"/>
</dbReference>
<dbReference type="EMBL" id="JAQGFR010000231">
    <property type="protein sequence ID" value="MEB8514754.1"/>
    <property type="molecule type" value="Genomic_DNA"/>
</dbReference>
<gene>
    <name evidence="1" type="ORF">OW717_11990</name>
</gene>
<evidence type="ECO:0000313" key="1">
    <source>
        <dbReference type="EMBL" id="MEB8514754.1"/>
    </source>
</evidence>
<dbReference type="RefSeq" id="WP_064218893.1">
    <property type="nucleotide sequence ID" value="NZ_JAAZTX010000058.1"/>
</dbReference>
<sequence length="70" mass="7922">MRLADKQTAAVFADLQVHCFGAELLRVAQRKLAQLDRGPDQRFGCTARGNSMEKFSGNRNGQWSIRINDR</sequence>
<organism evidence="1 2">
    <name type="scientific">Acidithiobacillus ferriphilus</name>
    <dbReference type="NCBI Taxonomy" id="1689834"/>
    <lineage>
        <taxon>Bacteria</taxon>
        <taxon>Pseudomonadati</taxon>
        <taxon>Pseudomonadota</taxon>
        <taxon>Acidithiobacillia</taxon>
        <taxon>Acidithiobacillales</taxon>
        <taxon>Acidithiobacillaceae</taxon>
        <taxon>Acidithiobacillus</taxon>
    </lineage>
</organism>
<protein>
    <submittedName>
        <fullName evidence="1">Type II toxin-antitoxin system RelE/ParE family toxin</fullName>
    </submittedName>
</protein>
<comment type="caution">
    <text evidence="1">The sequence shown here is derived from an EMBL/GenBank/DDBJ whole genome shotgun (WGS) entry which is preliminary data.</text>
</comment>
<name>A0ABU6FRS6_9PROT</name>
<dbReference type="Proteomes" id="UP001308776">
    <property type="component" value="Unassembled WGS sequence"/>
</dbReference>
<accession>A0ABU6FRS6</accession>
<evidence type="ECO:0000313" key="2">
    <source>
        <dbReference type="Proteomes" id="UP001308776"/>
    </source>
</evidence>
<proteinExistence type="predicted"/>